<dbReference type="AlphaFoldDB" id="A0AAD8F7Q3"/>
<feature type="transmembrane region" description="Helical" evidence="2">
    <location>
        <begin position="257"/>
        <end position="280"/>
    </location>
</feature>
<name>A0AAD8F7Q3_BIOPF</name>
<reference evidence="4" key="1">
    <citation type="journal article" date="2023" name="PLoS Negl. Trop. Dis.">
        <title>A genome sequence for Biomphalaria pfeifferi, the major vector snail for the human-infecting parasite Schistosoma mansoni.</title>
        <authorList>
            <person name="Bu L."/>
            <person name="Lu L."/>
            <person name="Laidemitt M.R."/>
            <person name="Zhang S.M."/>
            <person name="Mutuku M."/>
            <person name="Mkoji G."/>
            <person name="Steinauer M."/>
            <person name="Loker E.S."/>
        </authorList>
    </citation>
    <scope>NUCLEOTIDE SEQUENCE</scope>
    <source>
        <strain evidence="4">KasaAsao</strain>
    </source>
</reference>
<dbReference type="Gene3D" id="2.60.40.10">
    <property type="entry name" value="Immunoglobulins"/>
    <property type="match status" value="1"/>
</dbReference>
<reference evidence="4" key="2">
    <citation type="submission" date="2023-04" db="EMBL/GenBank/DDBJ databases">
        <authorList>
            <person name="Bu L."/>
            <person name="Lu L."/>
            <person name="Laidemitt M.R."/>
            <person name="Zhang S.M."/>
            <person name="Mutuku M."/>
            <person name="Mkoji G."/>
            <person name="Steinauer M."/>
            <person name="Loker E.S."/>
        </authorList>
    </citation>
    <scope>NUCLEOTIDE SEQUENCE</scope>
    <source>
        <strain evidence="4">KasaAsao</strain>
        <tissue evidence="4">Whole Snail</tissue>
    </source>
</reference>
<accession>A0AAD8F7Q3</accession>
<dbReference type="SUPFAM" id="SSF48726">
    <property type="entry name" value="Immunoglobulin"/>
    <property type="match status" value="1"/>
</dbReference>
<gene>
    <name evidence="4" type="ORF">Bpfe_016938</name>
</gene>
<dbReference type="Proteomes" id="UP001233172">
    <property type="component" value="Unassembled WGS sequence"/>
</dbReference>
<evidence type="ECO:0000313" key="5">
    <source>
        <dbReference type="Proteomes" id="UP001233172"/>
    </source>
</evidence>
<organism evidence="4 5">
    <name type="scientific">Biomphalaria pfeifferi</name>
    <name type="common">Bloodfluke planorb</name>
    <name type="synonym">Freshwater snail</name>
    <dbReference type="NCBI Taxonomy" id="112525"/>
    <lineage>
        <taxon>Eukaryota</taxon>
        <taxon>Metazoa</taxon>
        <taxon>Spiralia</taxon>
        <taxon>Lophotrochozoa</taxon>
        <taxon>Mollusca</taxon>
        <taxon>Gastropoda</taxon>
        <taxon>Heterobranchia</taxon>
        <taxon>Euthyneura</taxon>
        <taxon>Panpulmonata</taxon>
        <taxon>Hygrophila</taxon>
        <taxon>Lymnaeoidea</taxon>
        <taxon>Planorbidae</taxon>
        <taxon>Biomphalaria</taxon>
    </lineage>
</organism>
<evidence type="ECO:0000313" key="4">
    <source>
        <dbReference type="EMBL" id="KAK0053718.1"/>
    </source>
</evidence>
<feature type="chain" id="PRO_5042099338" description="Ig-like domain-containing protein" evidence="3">
    <location>
        <begin position="18"/>
        <end position="404"/>
    </location>
</feature>
<dbReference type="EMBL" id="JASAOG010000084">
    <property type="protein sequence ID" value="KAK0053718.1"/>
    <property type="molecule type" value="Genomic_DNA"/>
</dbReference>
<feature type="signal peptide" evidence="3">
    <location>
        <begin position="1"/>
        <end position="17"/>
    </location>
</feature>
<feature type="compositionally biased region" description="Basic and acidic residues" evidence="1">
    <location>
        <begin position="331"/>
        <end position="364"/>
    </location>
</feature>
<feature type="compositionally biased region" description="Basic and acidic residues" evidence="1">
    <location>
        <begin position="385"/>
        <end position="395"/>
    </location>
</feature>
<keyword evidence="2" id="KW-1133">Transmembrane helix</keyword>
<keyword evidence="2" id="KW-0472">Membrane</keyword>
<proteinExistence type="predicted"/>
<evidence type="ECO:0000256" key="1">
    <source>
        <dbReference type="SAM" id="MobiDB-lite"/>
    </source>
</evidence>
<keyword evidence="3" id="KW-0732">Signal</keyword>
<feature type="compositionally biased region" description="Acidic residues" evidence="1">
    <location>
        <begin position="365"/>
        <end position="384"/>
    </location>
</feature>
<evidence type="ECO:0000256" key="3">
    <source>
        <dbReference type="SAM" id="SignalP"/>
    </source>
</evidence>
<dbReference type="InterPro" id="IPR036179">
    <property type="entry name" value="Ig-like_dom_sf"/>
</dbReference>
<evidence type="ECO:0008006" key="6">
    <source>
        <dbReference type="Google" id="ProtNLM"/>
    </source>
</evidence>
<sequence>MDLFIAISLFLWTAVVADEYFEVLGPDRIEEFHVCVGSTAYIPLPLNVVTRSGHESTIITLSFQPRNSEKVNVIASFNGRRKLVIERPMVDRLSISDENLGIYLKKISIDDTGIYTAQARYTSDHQHHSWTRTTNLTVHVRPMIHNNKLNLTQSQVIVPYKRKHCVNITCGTIEYPGYPPAKFVWAAPPRILEVKVATDDSSSSVQICSPFSGDVTCSIAGFASLCTYDHVVKMYLDLPGPPANSSSLEEATMTRDLVLMIVLPILAVAIPITILAIWVLRHLIRNRQQYNRNHPHLANAKPKEEVDIEENRVTEHALDNIEEESETGSQTERKEEIPDTDNEEHSGNENNNDEHDYHARGDHQQEDDEDDSDEDGSEDDESSDDENKAGEEHPLMEVSMSSVV</sequence>
<feature type="region of interest" description="Disordered" evidence="1">
    <location>
        <begin position="295"/>
        <end position="404"/>
    </location>
</feature>
<keyword evidence="5" id="KW-1185">Reference proteome</keyword>
<keyword evidence="2" id="KW-0812">Transmembrane</keyword>
<feature type="compositionally biased region" description="Basic and acidic residues" evidence="1">
    <location>
        <begin position="301"/>
        <end position="319"/>
    </location>
</feature>
<protein>
    <recommendedName>
        <fullName evidence="6">Ig-like domain-containing protein</fullName>
    </recommendedName>
</protein>
<evidence type="ECO:0000256" key="2">
    <source>
        <dbReference type="SAM" id="Phobius"/>
    </source>
</evidence>
<comment type="caution">
    <text evidence="4">The sequence shown here is derived from an EMBL/GenBank/DDBJ whole genome shotgun (WGS) entry which is preliminary data.</text>
</comment>
<dbReference type="InterPro" id="IPR013783">
    <property type="entry name" value="Ig-like_fold"/>
</dbReference>